<dbReference type="Gene3D" id="3.40.47.10">
    <property type="match status" value="1"/>
</dbReference>
<name>A0AAD8HPE7_9APIA</name>
<organism evidence="4 5">
    <name type="scientific">Heracleum sosnowskyi</name>
    <dbReference type="NCBI Taxonomy" id="360622"/>
    <lineage>
        <taxon>Eukaryota</taxon>
        <taxon>Viridiplantae</taxon>
        <taxon>Streptophyta</taxon>
        <taxon>Embryophyta</taxon>
        <taxon>Tracheophyta</taxon>
        <taxon>Spermatophyta</taxon>
        <taxon>Magnoliopsida</taxon>
        <taxon>eudicotyledons</taxon>
        <taxon>Gunneridae</taxon>
        <taxon>Pentapetalae</taxon>
        <taxon>asterids</taxon>
        <taxon>campanulids</taxon>
        <taxon>Apiales</taxon>
        <taxon>Apiaceae</taxon>
        <taxon>Apioideae</taxon>
        <taxon>apioid superclade</taxon>
        <taxon>Tordylieae</taxon>
        <taxon>Tordyliinae</taxon>
        <taxon>Heracleum</taxon>
    </lineage>
</organism>
<evidence type="ECO:0000259" key="3">
    <source>
        <dbReference type="Pfam" id="PF00109"/>
    </source>
</evidence>
<dbReference type="SUPFAM" id="SSF53901">
    <property type="entry name" value="Thiolase-like"/>
    <property type="match status" value="1"/>
</dbReference>
<evidence type="ECO:0000256" key="2">
    <source>
        <dbReference type="ARBA" id="ARBA00022679"/>
    </source>
</evidence>
<dbReference type="Proteomes" id="UP001237642">
    <property type="component" value="Unassembled WGS sequence"/>
</dbReference>
<dbReference type="GO" id="GO:0005739">
    <property type="term" value="C:mitochondrion"/>
    <property type="evidence" value="ECO:0007669"/>
    <property type="project" value="TreeGrafter"/>
</dbReference>
<evidence type="ECO:0000313" key="4">
    <source>
        <dbReference type="EMBL" id="KAK1370899.1"/>
    </source>
</evidence>
<dbReference type="PROSITE" id="PS00606">
    <property type="entry name" value="KS3_1"/>
    <property type="match status" value="1"/>
</dbReference>
<dbReference type="InterPro" id="IPR014030">
    <property type="entry name" value="Ketoacyl_synth_N"/>
</dbReference>
<dbReference type="GO" id="GO:0006633">
    <property type="term" value="P:fatty acid biosynthetic process"/>
    <property type="evidence" value="ECO:0007669"/>
    <property type="project" value="InterPro"/>
</dbReference>
<protein>
    <recommendedName>
        <fullName evidence="1">beta-ketoacyl-[acyl-carrier-protein] synthase I</fullName>
        <ecNumber evidence="1">2.3.1.41</ecNumber>
    </recommendedName>
</protein>
<gene>
    <name evidence="4" type="ORF">POM88_036991</name>
</gene>
<dbReference type="InterPro" id="IPR000794">
    <property type="entry name" value="Beta-ketoacyl_synthase"/>
</dbReference>
<sequence>MIRKEVFLIPSILRECRRIISQSELVEFCLRVVNVNNGLVENLITKGYMKLSPFFIPYTITNMGSALLAIDHGFMGPNYSIVAACATANYAFYAAANHIRKGEADLMVAGGAEAAIIPVG</sequence>
<dbReference type="Pfam" id="PF00109">
    <property type="entry name" value="ketoacyl-synt"/>
    <property type="match status" value="1"/>
</dbReference>
<evidence type="ECO:0000313" key="5">
    <source>
        <dbReference type="Proteomes" id="UP001237642"/>
    </source>
</evidence>
<dbReference type="PANTHER" id="PTHR11712:SF336">
    <property type="entry name" value="3-OXOACYL-[ACYL-CARRIER-PROTEIN] SYNTHASE, MITOCHONDRIAL"/>
    <property type="match status" value="1"/>
</dbReference>
<dbReference type="InterPro" id="IPR018201">
    <property type="entry name" value="Ketoacyl_synth_AS"/>
</dbReference>
<accession>A0AAD8HPE7</accession>
<dbReference type="EC" id="2.3.1.41" evidence="1"/>
<feature type="domain" description="Beta-ketoacyl synthase-like N-terminal" evidence="3">
    <location>
        <begin position="46"/>
        <end position="118"/>
    </location>
</feature>
<evidence type="ECO:0000256" key="1">
    <source>
        <dbReference type="ARBA" id="ARBA00013191"/>
    </source>
</evidence>
<proteinExistence type="predicted"/>
<comment type="caution">
    <text evidence="4">The sequence shown here is derived from an EMBL/GenBank/DDBJ whole genome shotgun (WGS) entry which is preliminary data.</text>
</comment>
<dbReference type="GO" id="GO:0004315">
    <property type="term" value="F:3-oxoacyl-[acyl-carrier-protein] synthase activity"/>
    <property type="evidence" value="ECO:0007669"/>
    <property type="project" value="UniProtKB-EC"/>
</dbReference>
<dbReference type="PANTHER" id="PTHR11712">
    <property type="entry name" value="POLYKETIDE SYNTHASE-RELATED"/>
    <property type="match status" value="1"/>
</dbReference>
<dbReference type="EMBL" id="JAUIZM010000008">
    <property type="protein sequence ID" value="KAK1370899.1"/>
    <property type="molecule type" value="Genomic_DNA"/>
</dbReference>
<keyword evidence="5" id="KW-1185">Reference proteome</keyword>
<dbReference type="AlphaFoldDB" id="A0AAD8HPE7"/>
<reference evidence="4" key="2">
    <citation type="submission" date="2023-05" db="EMBL/GenBank/DDBJ databases">
        <authorList>
            <person name="Schelkunov M.I."/>
        </authorList>
    </citation>
    <scope>NUCLEOTIDE SEQUENCE</scope>
    <source>
        <strain evidence="4">Hsosn_3</strain>
        <tissue evidence="4">Leaf</tissue>
    </source>
</reference>
<dbReference type="InterPro" id="IPR016039">
    <property type="entry name" value="Thiolase-like"/>
</dbReference>
<reference evidence="4" key="1">
    <citation type="submission" date="2023-02" db="EMBL/GenBank/DDBJ databases">
        <title>Genome of toxic invasive species Heracleum sosnowskyi carries increased number of genes despite the absence of recent whole-genome duplications.</title>
        <authorList>
            <person name="Schelkunov M."/>
            <person name="Shtratnikova V."/>
            <person name="Makarenko M."/>
            <person name="Klepikova A."/>
            <person name="Omelchenko D."/>
            <person name="Novikova G."/>
            <person name="Obukhova E."/>
            <person name="Bogdanov V."/>
            <person name="Penin A."/>
            <person name="Logacheva M."/>
        </authorList>
    </citation>
    <scope>NUCLEOTIDE SEQUENCE</scope>
    <source>
        <strain evidence="4">Hsosn_3</strain>
        <tissue evidence="4">Leaf</tissue>
    </source>
</reference>
<keyword evidence="2" id="KW-0808">Transferase</keyword>